<dbReference type="WBParaSite" id="PgR076_g002_t07">
    <property type="protein sequence ID" value="PgR076_g002_t07"/>
    <property type="gene ID" value="PgR076_g002"/>
</dbReference>
<accession>A0A915C0K3</accession>
<keyword evidence="1" id="KW-1185">Reference proteome</keyword>
<name>A0A915C0K3_PARUN</name>
<dbReference type="AlphaFoldDB" id="A0A915C0K3"/>
<organism evidence="1 2">
    <name type="scientific">Parascaris univalens</name>
    <name type="common">Nematode worm</name>
    <dbReference type="NCBI Taxonomy" id="6257"/>
    <lineage>
        <taxon>Eukaryota</taxon>
        <taxon>Metazoa</taxon>
        <taxon>Ecdysozoa</taxon>
        <taxon>Nematoda</taxon>
        <taxon>Chromadorea</taxon>
        <taxon>Rhabditida</taxon>
        <taxon>Spirurina</taxon>
        <taxon>Ascaridomorpha</taxon>
        <taxon>Ascaridoidea</taxon>
        <taxon>Ascarididae</taxon>
        <taxon>Parascaris</taxon>
    </lineage>
</organism>
<evidence type="ECO:0000313" key="2">
    <source>
        <dbReference type="WBParaSite" id="PgR076_g002_t07"/>
    </source>
</evidence>
<sequence>VTKCSTLSTLSELKFKETATCVSLYLKKHSLKGEMYGNLRIWHRGGSRMWQTLANTLTDAKILTQVRSIGDWLLRQKMSAEYIFKSKGIEAEYVFRTCRVKKVLLRDGVALTPMPNSILYCRSLFKVQRVGEGP</sequence>
<reference evidence="2" key="1">
    <citation type="submission" date="2022-11" db="UniProtKB">
        <authorList>
            <consortium name="WormBaseParasite"/>
        </authorList>
    </citation>
    <scope>IDENTIFICATION</scope>
</reference>
<dbReference type="Proteomes" id="UP000887569">
    <property type="component" value="Unplaced"/>
</dbReference>
<evidence type="ECO:0000313" key="1">
    <source>
        <dbReference type="Proteomes" id="UP000887569"/>
    </source>
</evidence>
<protein>
    <submittedName>
        <fullName evidence="2">G-protein coupled receptors family 1 profile domain-containing protein</fullName>
    </submittedName>
</protein>
<proteinExistence type="predicted"/>